<dbReference type="SUPFAM" id="SSF52058">
    <property type="entry name" value="L domain-like"/>
    <property type="match status" value="1"/>
</dbReference>
<dbReference type="Gene3D" id="3.80.10.10">
    <property type="entry name" value="Ribonuclease Inhibitor"/>
    <property type="match status" value="2"/>
</dbReference>
<dbReference type="EMBL" id="KN716242">
    <property type="protein sequence ID" value="KJH49209.1"/>
    <property type="molecule type" value="Genomic_DNA"/>
</dbReference>
<keyword evidence="1" id="KW-0433">Leucine-rich repeat</keyword>
<feature type="compositionally biased region" description="Basic and acidic residues" evidence="3">
    <location>
        <begin position="1"/>
        <end position="16"/>
    </location>
</feature>
<dbReference type="InterPro" id="IPR050216">
    <property type="entry name" value="LRR_domain-containing"/>
</dbReference>
<dbReference type="Pfam" id="PF23598">
    <property type="entry name" value="LRR_14"/>
    <property type="match status" value="1"/>
</dbReference>
<evidence type="ECO:0000256" key="2">
    <source>
        <dbReference type="ARBA" id="ARBA00022737"/>
    </source>
</evidence>
<feature type="region of interest" description="Disordered" evidence="3">
    <location>
        <begin position="1"/>
        <end position="20"/>
    </location>
</feature>
<feature type="domain" description="Disease resistance R13L4/SHOC-2-like LRR" evidence="4">
    <location>
        <begin position="107"/>
        <end position="183"/>
    </location>
</feature>
<evidence type="ECO:0000313" key="5">
    <source>
        <dbReference type="EMBL" id="KJH49209.1"/>
    </source>
</evidence>
<organism evidence="5 6">
    <name type="scientific">Dictyocaulus viviparus</name>
    <name type="common">Bovine lungworm</name>
    <dbReference type="NCBI Taxonomy" id="29172"/>
    <lineage>
        <taxon>Eukaryota</taxon>
        <taxon>Metazoa</taxon>
        <taxon>Ecdysozoa</taxon>
        <taxon>Nematoda</taxon>
        <taxon>Chromadorea</taxon>
        <taxon>Rhabditida</taxon>
        <taxon>Rhabditina</taxon>
        <taxon>Rhabditomorpha</taxon>
        <taxon>Strongyloidea</taxon>
        <taxon>Metastrongylidae</taxon>
        <taxon>Dictyocaulus</taxon>
    </lineage>
</organism>
<dbReference type="SMART" id="SM00364">
    <property type="entry name" value="LRR_BAC"/>
    <property type="match status" value="8"/>
</dbReference>
<dbReference type="GO" id="GO:0005737">
    <property type="term" value="C:cytoplasm"/>
    <property type="evidence" value="ECO:0007669"/>
    <property type="project" value="TreeGrafter"/>
</dbReference>
<evidence type="ECO:0000259" key="4">
    <source>
        <dbReference type="Pfam" id="PF23598"/>
    </source>
</evidence>
<evidence type="ECO:0000256" key="1">
    <source>
        <dbReference type="ARBA" id="ARBA00022614"/>
    </source>
</evidence>
<proteinExistence type="predicted"/>
<dbReference type="OrthoDB" id="676979at2759"/>
<accession>A0A0D8XZN9</accession>
<evidence type="ECO:0000256" key="3">
    <source>
        <dbReference type="SAM" id="MobiDB-lite"/>
    </source>
</evidence>
<gene>
    <name evidence="5" type="ORF">DICVIV_04649</name>
</gene>
<name>A0A0D8XZN9_DICVI</name>
<protein>
    <submittedName>
        <fullName evidence="5">Leucine Rich repeat-containing domain protein</fullName>
    </submittedName>
</protein>
<keyword evidence="2" id="KW-0677">Repeat</keyword>
<dbReference type="InterPro" id="IPR055414">
    <property type="entry name" value="LRR_R13L4/SHOC2-like"/>
</dbReference>
<dbReference type="PANTHER" id="PTHR48051">
    <property type="match status" value="1"/>
</dbReference>
<dbReference type="InterPro" id="IPR001611">
    <property type="entry name" value="Leu-rich_rpt"/>
</dbReference>
<evidence type="ECO:0000313" key="6">
    <source>
        <dbReference type="Proteomes" id="UP000053766"/>
    </source>
</evidence>
<dbReference type="SMART" id="SM00369">
    <property type="entry name" value="LRR_TYP"/>
    <property type="match status" value="9"/>
</dbReference>
<dbReference type="Proteomes" id="UP000053766">
    <property type="component" value="Unassembled WGS sequence"/>
</dbReference>
<dbReference type="InterPro" id="IPR003591">
    <property type="entry name" value="Leu-rich_rpt_typical-subtyp"/>
</dbReference>
<sequence length="389" mass="44267">METKDFEFRPTKEGVRSKSPGVIGRLSNFARNKTRHSLNEKTSNSTTFNEKSKKDLHREFQKCRENNDLRLDLSSNDITCIPSSIRDLTQLTELFLYKNKLVQLPSELGNLVSLRKLGLSENALCSLPDSLVSLTQLETLDLRHNKLTEIPSVIYRITSLETLWLRYNRIVSVDDDIGNLTRLFTEISDFFLFTFGVANSTYGSICRPFCISDLVKLAEGSLGRISNLYLAFGYSNPLYRQIKLKMIDLRENKIYSLPSTVGKLQSLIVCLLSYNHLSKVPDELGQCVSLTQLDLQHNDLSELPETMGNLHNLVRLGIRYNKLRSLPSSIEKCVQLEEFIVEGNHLQQLPEGMLTCLPRLRTVNLSRNELSGFPQGGPQQFISAVRQNY</sequence>
<dbReference type="PANTHER" id="PTHR48051:SF54">
    <property type="entry name" value="LEUCINE-RICH REPEAT-CONTAINING PROTEIN"/>
    <property type="match status" value="1"/>
</dbReference>
<dbReference type="AlphaFoldDB" id="A0A0D8XZN9"/>
<dbReference type="Pfam" id="PF13855">
    <property type="entry name" value="LRR_8"/>
    <property type="match status" value="1"/>
</dbReference>
<keyword evidence="6" id="KW-1185">Reference proteome</keyword>
<dbReference type="PROSITE" id="PS51450">
    <property type="entry name" value="LRR"/>
    <property type="match status" value="3"/>
</dbReference>
<reference evidence="6" key="2">
    <citation type="journal article" date="2016" name="Sci. Rep.">
        <title>Dictyocaulus viviparus genome, variome and transcriptome elucidate lungworm biology and support future intervention.</title>
        <authorList>
            <person name="McNulty S.N."/>
            <person name="Strube C."/>
            <person name="Rosa B.A."/>
            <person name="Martin J.C."/>
            <person name="Tyagi R."/>
            <person name="Choi Y.J."/>
            <person name="Wang Q."/>
            <person name="Hallsworth Pepin K."/>
            <person name="Zhang X."/>
            <person name="Ozersky P."/>
            <person name="Wilson R.K."/>
            <person name="Sternberg P.W."/>
            <person name="Gasser R.B."/>
            <person name="Mitreva M."/>
        </authorList>
    </citation>
    <scope>NUCLEOTIDE SEQUENCE [LARGE SCALE GENOMIC DNA]</scope>
    <source>
        <strain evidence="6">HannoverDv2000</strain>
    </source>
</reference>
<dbReference type="InterPro" id="IPR032675">
    <property type="entry name" value="LRR_dom_sf"/>
</dbReference>
<reference evidence="5 6" key="1">
    <citation type="submission" date="2013-11" db="EMBL/GenBank/DDBJ databases">
        <title>Draft genome of the bovine lungworm Dictyocaulus viviparus.</title>
        <authorList>
            <person name="Mitreva M."/>
        </authorList>
    </citation>
    <scope>NUCLEOTIDE SEQUENCE [LARGE SCALE GENOMIC DNA]</scope>
    <source>
        <strain evidence="5 6">HannoverDv2000</strain>
    </source>
</reference>
<dbReference type="STRING" id="29172.A0A0D8XZN9"/>
<dbReference type="SMART" id="SM00365">
    <property type="entry name" value="LRR_SD22"/>
    <property type="match status" value="4"/>
</dbReference>